<organism evidence="2 3">
    <name type="scientific">Tissierella carlieri</name>
    <dbReference type="NCBI Taxonomy" id="689904"/>
    <lineage>
        <taxon>Bacteria</taxon>
        <taxon>Bacillati</taxon>
        <taxon>Bacillota</taxon>
        <taxon>Tissierellia</taxon>
        <taxon>Tissierellales</taxon>
        <taxon>Tissierellaceae</taxon>
        <taxon>Tissierella</taxon>
    </lineage>
</organism>
<dbReference type="EMBL" id="JANGAC010000015">
    <property type="protein sequence ID" value="MCQ4924765.1"/>
    <property type="molecule type" value="Genomic_DNA"/>
</dbReference>
<name>A0ABT1SEQ1_9FIRM</name>
<dbReference type="InterPro" id="IPR013783">
    <property type="entry name" value="Ig-like_fold"/>
</dbReference>
<feature type="domain" description="Fibronectin type-III" evidence="1">
    <location>
        <begin position="119"/>
        <end position="214"/>
    </location>
</feature>
<keyword evidence="3" id="KW-1185">Reference proteome</keyword>
<dbReference type="InterPro" id="IPR036116">
    <property type="entry name" value="FN3_sf"/>
</dbReference>
<dbReference type="RefSeq" id="WP_256312377.1">
    <property type="nucleotide sequence ID" value="NZ_JANGAC010000015.1"/>
</dbReference>
<dbReference type="PROSITE" id="PS50853">
    <property type="entry name" value="FN3"/>
    <property type="match status" value="1"/>
</dbReference>
<protein>
    <recommendedName>
        <fullName evidence="1">Fibronectin type-III domain-containing protein</fullName>
    </recommendedName>
</protein>
<dbReference type="Gene3D" id="2.60.40.10">
    <property type="entry name" value="Immunoglobulins"/>
    <property type="match status" value="1"/>
</dbReference>
<proteinExistence type="predicted"/>
<dbReference type="SUPFAM" id="SSF49265">
    <property type="entry name" value="Fibronectin type III"/>
    <property type="match status" value="1"/>
</dbReference>
<evidence type="ECO:0000313" key="3">
    <source>
        <dbReference type="Proteomes" id="UP001524478"/>
    </source>
</evidence>
<reference evidence="2 3" key="1">
    <citation type="submission" date="2022-06" db="EMBL/GenBank/DDBJ databases">
        <title>Isolation of gut microbiota from human fecal samples.</title>
        <authorList>
            <person name="Pamer E.G."/>
            <person name="Barat B."/>
            <person name="Waligurski E."/>
            <person name="Medina S."/>
            <person name="Paddock L."/>
            <person name="Mostad J."/>
        </authorList>
    </citation>
    <scope>NUCLEOTIDE SEQUENCE [LARGE SCALE GENOMIC DNA]</scope>
    <source>
        <strain evidence="2 3">DFI.7.95</strain>
    </source>
</reference>
<sequence>MAWKLVHSETREMHIYWRMREISVSAYIADDGTLSFFASYTYTSAGAGVFRYSSPLSTPGNRRLKGVYSAKRVDDGQIITATITASRDDKPNWIGDEVSVGNYECETTKLEIFEEVLEPPSTPSSISVPTTVKGGENINISWGSSFGATIYYLERSVNGGAYTSIYSGGNRSYTDTISKSWNTVAYRVRAYNSDGFSGYTTSPTRTVINNTPPIISGQDSNLGDKNLGFVISYQVDDADIRDSLVVTEKLNGSTIKTINGAPRKQDLEIEITNETLYSLPLNSENTIEIKVDDQNGGIAYRRYTFRRTNTAPIISDEDKGLGQKIEPFSIDFSASDNEGNTITVKTYLDGIKKEEYQVEDGATNTFTISNEDWYRLGIGTHSIKIEAIDEHGATAIRNYTFTRYDDKIQFTLKNPIETDIAATKILVTPTWAIPIGANAKVEVCNNGYDEEPTWEDITSQVSTGKHYMFTNDIKTADKWGIDIRFTIEKGTATEECVIYGFGGAFE</sequence>
<evidence type="ECO:0000259" key="1">
    <source>
        <dbReference type="PROSITE" id="PS50853"/>
    </source>
</evidence>
<dbReference type="Proteomes" id="UP001524478">
    <property type="component" value="Unassembled WGS sequence"/>
</dbReference>
<evidence type="ECO:0000313" key="2">
    <source>
        <dbReference type="EMBL" id="MCQ4924765.1"/>
    </source>
</evidence>
<comment type="caution">
    <text evidence="2">The sequence shown here is derived from an EMBL/GenBank/DDBJ whole genome shotgun (WGS) entry which is preliminary data.</text>
</comment>
<gene>
    <name evidence="2" type="ORF">NE686_16800</name>
</gene>
<dbReference type="InterPro" id="IPR003961">
    <property type="entry name" value="FN3_dom"/>
</dbReference>
<accession>A0ABT1SEQ1</accession>